<evidence type="ECO:0000259" key="5">
    <source>
        <dbReference type="PROSITE" id="PS51296"/>
    </source>
</evidence>
<dbReference type="SUPFAM" id="SSF50022">
    <property type="entry name" value="ISP domain"/>
    <property type="match status" value="1"/>
</dbReference>
<sequence length="132" mass="14280">MNIFKAIMGKCDTAPLADDVWSVMDSQITLDLEKLPGLSLKGGAGYMAGKGLAKPVLVVRGQDNNLYAYENACPHGGRKIDPVQGEARLRCCSVNHSTFDYNGKVLSGPAQHKHELRRLLTSQADGKLLISL</sequence>
<protein>
    <submittedName>
        <fullName evidence="7">(2Fe-2S)-binding protein</fullName>
    </submittedName>
    <submittedName>
        <fullName evidence="6">Iron-sulfur cluster-binding protein, Rieske family</fullName>
    </submittedName>
</protein>
<evidence type="ECO:0000313" key="8">
    <source>
        <dbReference type="Proteomes" id="UP000053577"/>
    </source>
</evidence>
<dbReference type="PATRIC" id="fig|243164.10.peg.361"/>
<keyword evidence="1" id="KW-0001">2Fe-2S</keyword>
<evidence type="ECO:0000256" key="4">
    <source>
        <dbReference type="ARBA" id="ARBA00023014"/>
    </source>
</evidence>
<dbReference type="Gene3D" id="2.102.10.10">
    <property type="entry name" value="Rieske [2Fe-2S] iron-sulphur domain"/>
    <property type="match status" value="1"/>
</dbReference>
<name>A0A0V8M4V4_9CHLR</name>
<dbReference type="GO" id="GO:0051537">
    <property type="term" value="F:2 iron, 2 sulfur cluster binding"/>
    <property type="evidence" value="ECO:0007669"/>
    <property type="project" value="UniProtKB-KW"/>
</dbReference>
<feature type="domain" description="Rieske" evidence="5">
    <location>
        <begin position="32"/>
        <end position="130"/>
    </location>
</feature>
<reference evidence="7 8" key="1">
    <citation type="journal article" date="2015" name="Sci. Rep.">
        <title>A comparative genomics and reductive dehalogenase gene transcription study of two chloroethene-respiring bacteria, Dehalococcoides mccartyi strains MB and 11a.</title>
        <authorList>
            <person name="Low A."/>
            <person name="Shen Z."/>
            <person name="Cheng D."/>
            <person name="Rogers M.J."/>
            <person name="Lee P.K."/>
            <person name="He J."/>
        </authorList>
    </citation>
    <scope>NUCLEOTIDE SEQUENCE [LARGE SCALE GENOMIC DNA]</scope>
    <source>
        <strain evidence="7 8">MB</strain>
    </source>
</reference>
<proteinExistence type="predicted"/>
<evidence type="ECO:0000256" key="2">
    <source>
        <dbReference type="ARBA" id="ARBA00022723"/>
    </source>
</evidence>
<keyword evidence="3" id="KW-0408">Iron</keyword>
<dbReference type="CDD" id="cd03467">
    <property type="entry name" value="Rieske"/>
    <property type="match status" value="1"/>
</dbReference>
<evidence type="ECO:0000313" key="7">
    <source>
        <dbReference type="EMBL" id="KSV18799.1"/>
    </source>
</evidence>
<evidence type="ECO:0000256" key="1">
    <source>
        <dbReference type="ARBA" id="ARBA00022714"/>
    </source>
</evidence>
<organism evidence="7 8">
    <name type="scientific">Dehalococcoides mccartyi</name>
    <dbReference type="NCBI Taxonomy" id="61435"/>
    <lineage>
        <taxon>Bacteria</taxon>
        <taxon>Bacillati</taxon>
        <taxon>Chloroflexota</taxon>
        <taxon>Dehalococcoidia</taxon>
        <taxon>Dehalococcoidales</taxon>
        <taxon>Dehalococcoidaceae</taxon>
        <taxon>Dehalococcoides</taxon>
    </lineage>
</organism>
<dbReference type="Proteomes" id="UP000218257">
    <property type="component" value="Chromosome"/>
</dbReference>
<dbReference type="eggNOG" id="COG2146">
    <property type="taxonomic scope" value="Bacteria"/>
</dbReference>
<dbReference type="GO" id="GO:0016705">
    <property type="term" value="F:oxidoreductase activity, acting on paired donors, with incorporation or reduction of molecular oxygen"/>
    <property type="evidence" value="ECO:0007669"/>
    <property type="project" value="UniProtKB-ARBA"/>
</dbReference>
<dbReference type="GeneID" id="3230297"/>
<evidence type="ECO:0000313" key="6">
    <source>
        <dbReference type="EMBL" id="BAZ96906.1"/>
    </source>
</evidence>
<dbReference type="EMBL" id="AP017649">
    <property type="protein sequence ID" value="BAZ96906.1"/>
    <property type="molecule type" value="Genomic_DNA"/>
</dbReference>
<dbReference type="InterPro" id="IPR036922">
    <property type="entry name" value="Rieske_2Fe-2S_sf"/>
</dbReference>
<dbReference type="Pfam" id="PF00355">
    <property type="entry name" value="Rieske"/>
    <property type="match status" value="1"/>
</dbReference>
<dbReference type="EMBL" id="JGYD01000010">
    <property type="protein sequence ID" value="KSV18799.1"/>
    <property type="molecule type" value="Genomic_DNA"/>
</dbReference>
<reference evidence="6 9" key="2">
    <citation type="journal article" date="2017" name="Sci. Rep.">
        <title>Isolation and genomic characterization of a Dehalococcoides strain suggests genomic rearrangement during culture.</title>
        <authorList>
            <person name="Yohda M."/>
            <person name="Ikegami K."/>
            <person name="Aita Y."/>
            <person name="Kitajima M."/>
            <person name="Takechi A."/>
            <person name="Iwamoto M."/>
            <person name="Fukuda T."/>
            <person name="Tamura N."/>
            <person name="Shibasaki J."/>
            <person name="Koike S."/>
            <person name="Komatsu D."/>
            <person name="Miyagi S."/>
            <person name="Nishimura M."/>
            <person name="Uchino Y."/>
            <person name="Shiroma A."/>
            <person name="Shimoji M."/>
            <person name="Tamotsu H."/>
            <person name="Ashimine N."/>
            <person name="Shinzato M."/>
            <person name="Ohki S."/>
            <person name="Nakano K."/>
            <person name="Teruya K."/>
            <person name="Satou K."/>
            <person name="Hirano T."/>
            <person name="Yagi O."/>
        </authorList>
    </citation>
    <scope>NUCLEOTIDE SEQUENCE [LARGE SCALE GENOMIC DNA]</scope>
    <source>
        <strain evidence="6 9">UCH-ATV1</strain>
    </source>
</reference>
<keyword evidence="2" id="KW-0479">Metal-binding</keyword>
<dbReference type="OrthoDB" id="165343at2"/>
<keyword evidence="4" id="KW-0411">Iron-sulfur</keyword>
<dbReference type="GO" id="GO:0004497">
    <property type="term" value="F:monooxygenase activity"/>
    <property type="evidence" value="ECO:0007669"/>
    <property type="project" value="UniProtKB-ARBA"/>
</dbReference>
<dbReference type="Proteomes" id="UP000053577">
    <property type="component" value="Unassembled WGS sequence"/>
</dbReference>
<dbReference type="InterPro" id="IPR017941">
    <property type="entry name" value="Rieske_2Fe-2S"/>
</dbReference>
<gene>
    <name evidence="7" type="ORF">DA01_02150</name>
    <name evidence="6" type="ORF">DEHALATV1_0278</name>
</gene>
<evidence type="ECO:0000313" key="9">
    <source>
        <dbReference type="Proteomes" id="UP000218257"/>
    </source>
</evidence>
<dbReference type="GO" id="GO:0046872">
    <property type="term" value="F:metal ion binding"/>
    <property type="evidence" value="ECO:0007669"/>
    <property type="project" value="UniProtKB-KW"/>
</dbReference>
<dbReference type="AlphaFoldDB" id="A0A0V8M4V4"/>
<accession>A0A0V8M4V4</accession>
<dbReference type="RefSeq" id="WP_041223331.1">
    <property type="nucleotide sequence ID" value="NZ_AP017649.1"/>
</dbReference>
<dbReference type="PROSITE" id="PS51296">
    <property type="entry name" value="RIESKE"/>
    <property type="match status" value="1"/>
</dbReference>
<evidence type="ECO:0000256" key="3">
    <source>
        <dbReference type="ARBA" id="ARBA00023004"/>
    </source>
</evidence>